<comment type="caution">
    <text evidence="3">The sequence shown here is derived from an EMBL/GenBank/DDBJ whole genome shotgun (WGS) entry which is preliminary data.</text>
</comment>
<reference evidence="3 4" key="1">
    <citation type="submission" date="2016-06" db="EMBL/GenBank/DDBJ databases">
        <authorList>
            <person name="Kjaerup R.B."/>
            <person name="Dalgaard T.S."/>
            <person name="Juul-Madsen H.R."/>
        </authorList>
    </citation>
    <scope>NUCLEOTIDE SEQUENCE [LARGE SCALE GENOMIC DNA]</scope>
    <source>
        <strain evidence="3 4">1081914.2</strain>
    </source>
</reference>
<evidence type="ECO:0008006" key="5">
    <source>
        <dbReference type="Google" id="ProtNLM"/>
    </source>
</evidence>
<feature type="region of interest" description="Disordered" evidence="1">
    <location>
        <begin position="113"/>
        <end position="135"/>
    </location>
</feature>
<gene>
    <name evidence="3" type="ORF">A9X01_04545</name>
</gene>
<sequence>MTVARGFLPVAALAGWLAIGSVGTAWAAPTLSGHYIATVTSSTGETTDSDWYFTPCGDGCASAANTPGGPSFGNARMVNGQWTMVWHSDAFCPGGSRVPGVYVSYASWDPETLEGKDDSGIDTPICGSGGRPPRVTQHLQLTQVG</sequence>
<keyword evidence="2" id="KW-0732">Signal</keyword>
<accession>A0A1A3BQU4</accession>
<name>A0A1A3BQU4_MYCAS</name>
<evidence type="ECO:0000313" key="3">
    <source>
        <dbReference type="EMBL" id="OBI75786.1"/>
    </source>
</evidence>
<dbReference type="OrthoDB" id="4762627at2"/>
<protein>
    <recommendedName>
        <fullName evidence="5">Secreted protein</fullName>
    </recommendedName>
</protein>
<organism evidence="3 4">
    <name type="scientific">Mycobacterium asiaticum</name>
    <dbReference type="NCBI Taxonomy" id="1790"/>
    <lineage>
        <taxon>Bacteria</taxon>
        <taxon>Bacillati</taxon>
        <taxon>Actinomycetota</taxon>
        <taxon>Actinomycetes</taxon>
        <taxon>Mycobacteriales</taxon>
        <taxon>Mycobacteriaceae</taxon>
        <taxon>Mycobacterium</taxon>
    </lineage>
</organism>
<dbReference type="EMBL" id="LZKQ01000289">
    <property type="protein sequence ID" value="OBI75786.1"/>
    <property type="molecule type" value="Genomic_DNA"/>
</dbReference>
<evidence type="ECO:0000256" key="2">
    <source>
        <dbReference type="SAM" id="SignalP"/>
    </source>
</evidence>
<feature type="signal peptide" evidence="2">
    <location>
        <begin position="1"/>
        <end position="27"/>
    </location>
</feature>
<evidence type="ECO:0000256" key="1">
    <source>
        <dbReference type="SAM" id="MobiDB-lite"/>
    </source>
</evidence>
<dbReference type="AlphaFoldDB" id="A0A1A3BQU4"/>
<proteinExistence type="predicted"/>
<dbReference type="RefSeq" id="WP_065123175.1">
    <property type="nucleotide sequence ID" value="NZ_LZKQ01000289.1"/>
</dbReference>
<feature type="chain" id="PRO_5008320252" description="Secreted protein" evidence="2">
    <location>
        <begin position="28"/>
        <end position="145"/>
    </location>
</feature>
<evidence type="ECO:0000313" key="4">
    <source>
        <dbReference type="Proteomes" id="UP000093795"/>
    </source>
</evidence>
<dbReference type="Proteomes" id="UP000093795">
    <property type="component" value="Unassembled WGS sequence"/>
</dbReference>